<evidence type="ECO:0000313" key="3">
    <source>
        <dbReference type="EMBL" id="KAK4474825.1"/>
    </source>
</evidence>
<evidence type="ECO:0000256" key="1">
    <source>
        <dbReference type="SAM" id="MobiDB-lite"/>
    </source>
</evidence>
<dbReference type="FunFam" id="1.10.418.10:FF:000059">
    <property type="entry name" value="RIKEN cDNA 6430531B16 gene"/>
    <property type="match status" value="1"/>
</dbReference>
<dbReference type="PANTHER" id="PTHR12509">
    <property type="entry name" value="SPERMATOGENESIS-ASSOCIATED 4-RELATED"/>
    <property type="match status" value="1"/>
</dbReference>
<dbReference type="AlphaFoldDB" id="A0AAE1ZJ62"/>
<dbReference type="Proteomes" id="UP001292079">
    <property type="component" value="Unassembled WGS sequence"/>
</dbReference>
<dbReference type="GO" id="GO:0008017">
    <property type="term" value="F:microtubule binding"/>
    <property type="evidence" value="ECO:0007669"/>
    <property type="project" value="TreeGrafter"/>
</dbReference>
<dbReference type="InterPro" id="IPR052111">
    <property type="entry name" value="Spermatogenesis_Ciliary_MAP"/>
</dbReference>
<comment type="caution">
    <text evidence="3">The sequence shown here is derived from an EMBL/GenBank/DDBJ whole genome shotgun (WGS) entry which is preliminary data.</text>
</comment>
<feature type="region of interest" description="Disordered" evidence="1">
    <location>
        <begin position="315"/>
        <end position="339"/>
    </location>
</feature>
<dbReference type="GO" id="GO:0051493">
    <property type="term" value="P:regulation of cytoskeleton organization"/>
    <property type="evidence" value="ECO:0007669"/>
    <property type="project" value="TreeGrafter"/>
</dbReference>
<gene>
    <name evidence="3" type="ORF">MN116_001941</name>
</gene>
<sequence length="460" mass="52909">MDDALLQDLYIWVDKIPLSRIKRNIARDFSDGVLMAEVMKYFFPKYVDVHNFPTCNSVESKRKNWQLLNWKVFKKLNFELSDDVIESLSIAKPGTIEKVLLLLRSRIERMVSDDKGKFYDYQPEADRYPHTHGVREGSKSPVNKSRNKRMGNSQFFPGIRSPSLDFTIRGPVGAGVVRGHSPNGHLGMNDQKSKCTFAKNSEYVPRVYLEEKIQQCLTLNETVEILHAKLRKLENVHNFPTCNSVESKRKNWQLLNWKVFKKLNFELSDDVIESLSIAKPGTIEKVLLLLRSRIERMVSDDKGKFYDYQPEADRYPHTHGVREGSKSPVNKSRNKRMGNSQFFPGIRSPSLDFTIRGPVGAGVVRGHSPNGHLGMNDQKSKCTFAKNSEYVPRVYLEEKIQQCLTLNETVEILHAKLRKLETTEADEYYSRIKSCIHCFLEPECLNKVLPSTVLLFCSNL</sequence>
<feature type="compositionally biased region" description="Basic and acidic residues" evidence="1">
    <location>
        <begin position="128"/>
        <end position="138"/>
    </location>
</feature>
<dbReference type="GO" id="GO:0005930">
    <property type="term" value="C:axoneme"/>
    <property type="evidence" value="ECO:0007669"/>
    <property type="project" value="TreeGrafter"/>
</dbReference>
<dbReference type="PANTHER" id="PTHR12509:SF9">
    <property type="entry name" value="SPERM FLAGELLAR PROTEIN 1 ISOFORM X1"/>
    <property type="match status" value="1"/>
</dbReference>
<dbReference type="Gene3D" id="1.10.418.10">
    <property type="entry name" value="Calponin-like domain"/>
    <property type="match status" value="2"/>
</dbReference>
<feature type="region of interest" description="Disordered" evidence="1">
    <location>
        <begin position="128"/>
        <end position="154"/>
    </location>
</feature>
<dbReference type="InterPro" id="IPR036872">
    <property type="entry name" value="CH_dom_sf"/>
</dbReference>
<organism evidence="3 4">
    <name type="scientific">Schistosoma mekongi</name>
    <name type="common">Parasitic worm</name>
    <dbReference type="NCBI Taxonomy" id="38744"/>
    <lineage>
        <taxon>Eukaryota</taxon>
        <taxon>Metazoa</taxon>
        <taxon>Spiralia</taxon>
        <taxon>Lophotrochozoa</taxon>
        <taxon>Platyhelminthes</taxon>
        <taxon>Trematoda</taxon>
        <taxon>Digenea</taxon>
        <taxon>Strigeidida</taxon>
        <taxon>Schistosomatoidea</taxon>
        <taxon>Schistosomatidae</taxon>
        <taxon>Schistosoma</taxon>
    </lineage>
</organism>
<accession>A0AAE1ZJ62</accession>
<feature type="compositionally biased region" description="Basic and acidic residues" evidence="1">
    <location>
        <begin position="315"/>
        <end position="325"/>
    </location>
</feature>
<feature type="compositionally biased region" description="Polar residues" evidence="1">
    <location>
        <begin position="327"/>
        <end position="339"/>
    </location>
</feature>
<feature type="domain" description="Calponin-homology (CH)" evidence="2">
    <location>
        <begin position="3"/>
        <end position="108"/>
    </location>
</feature>
<proteinExistence type="predicted"/>
<dbReference type="InterPro" id="IPR010441">
    <property type="entry name" value="CH_2"/>
</dbReference>
<name>A0AAE1ZJ62_SCHME</name>
<reference evidence="3" key="2">
    <citation type="journal article" date="2023" name="Infect Dis Poverty">
        <title>Chromosome-scale genome of the human blood fluke Schistosoma mekongi and its implications for public health.</title>
        <authorList>
            <person name="Zhou M."/>
            <person name="Xu L."/>
            <person name="Xu D."/>
            <person name="Chen W."/>
            <person name="Khan J."/>
            <person name="Hu Y."/>
            <person name="Huang H."/>
            <person name="Wei H."/>
            <person name="Zhang Y."/>
            <person name="Chusongsang P."/>
            <person name="Tanasarnprasert K."/>
            <person name="Hu X."/>
            <person name="Limpanont Y."/>
            <person name="Lv Z."/>
        </authorList>
    </citation>
    <scope>NUCLEOTIDE SEQUENCE</scope>
    <source>
        <strain evidence="3">LV_2022a</strain>
    </source>
</reference>
<keyword evidence="4" id="KW-1185">Reference proteome</keyword>
<protein>
    <recommendedName>
        <fullName evidence="2">Calponin-homology (CH) domain-containing protein</fullName>
    </recommendedName>
</protein>
<dbReference type="InterPro" id="IPR001715">
    <property type="entry name" value="CH_dom"/>
</dbReference>
<dbReference type="SUPFAM" id="SSF47576">
    <property type="entry name" value="Calponin-homology domain, CH-domain"/>
    <property type="match status" value="1"/>
</dbReference>
<dbReference type="Pfam" id="PF06294">
    <property type="entry name" value="CH_2"/>
    <property type="match status" value="2"/>
</dbReference>
<reference evidence="3" key="1">
    <citation type="submission" date="2022-04" db="EMBL/GenBank/DDBJ databases">
        <authorList>
            <person name="Xu L."/>
            <person name="Lv Z."/>
        </authorList>
    </citation>
    <scope>NUCLEOTIDE SEQUENCE</scope>
    <source>
        <strain evidence="3">LV_2022a</strain>
    </source>
</reference>
<dbReference type="PROSITE" id="PS50021">
    <property type="entry name" value="CH"/>
    <property type="match status" value="1"/>
</dbReference>
<evidence type="ECO:0000259" key="2">
    <source>
        <dbReference type="PROSITE" id="PS50021"/>
    </source>
</evidence>
<feature type="compositionally biased region" description="Polar residues" evidence="1">
    <location>
        <begin position="140"/>
        <end position="154"/>
    </location>
</feature>
<evidence type="ECO:0000313" key="4">
    <source>
        <dbReference type="Proteomes" id="UP001292079"/>
    </source>
</evidence>
<dbReference type="EMBL" id="JALJAT010000001">
    <property type="protein sequence ID" value="KAK4474825.1"/>
    <property type="molecule type" value="Genomic_DNA"/>
</dbReference>